<organism evidence="4 5">
    <name type="scientific">Streptosporangium sandarakinum</name>
    <dbReference type="NCBI Taxonomy" id="1260955"/>
    <lineage>
        <taxon>Bacteria</taxon>
        <taxon>Bacillati</taxon>
        <taxon>Actinomycetota</taxon>
        <taxon>Actinomycetes</taxon>
        <taxon>Streptosporangiales</taxon>
        <taxon>Streptosporangiaceae</taxon>
        <taxon>Streptosporangium</taxon>
    </lineage>
</organism>
<feature type="region of interest" description="Disordered" evidence="2">
    <location>
        <begin position="1"/>
        <end position="23"/>
    </location>
</feature>
<dbReference type="Gene3D" id="3.40.50.1820">
    <property type="entry name" value="alpha/beta hydrolase"/>
    <property type="match status" value="1"/>
</dbReference>
<proteinExistence type="predicted"/>
<keyword evidence="5" id="KW-1185">Reference proteome</keyword>
<dbReference type="GO" id="GO:0016787">
    <property type="term" value="F:hydrolase activity"/>
    <property type="evidence" value="ECO:0007669"/>
    <property type="project" value="UniProtKB-KW"/>
</dbReference>
<reference evidence="4 5" key="1">
    <citation type="submission" date="2020-07" db="EMBL/GenBank/DDBJ databases">
        <title>Sequencing the genomes of 1000 actinobacteria strains.</title>
        <authorList>
            <person name="Klenk H.-P."/>
        </authorList>
    </citation>
    <scope>NUCLEOTIDE SEQUENCE [LARGE SCALE GENOMIC DNA]</scope>
    <source>
        <strain evidence="4 5">DSM 45763</strain>
    </source>
</reference>
<evidence type="ECO:0000256" key="1">
    <source>
        <dbReference type="ARBA" id="ARBA00022801"/>
    </source>
</evidence>
<dbReference type="SUPFAM" id="SSF53474">
    <property type="entry name" value="alpha/beta-Hydrolases"/>
    <property type="match status" value="1"/>
</dbReference>
<sequence>MSLDRSTPARGGSGAPQWSRLILPGPDPVPVQIYRPAPANGPPAGFLVWAHGGSWQHGSAAEWHHATASLAERSGWTVISVDYRLAPRHRHPRAVHDVLTALSWTAGQAAGAPLAVGGDSAGGTLAACAALVARERGLPLAAQVLAYPPFDPTCSSPSYRRSPQAFPQAALLRQAWLAWRGNGEPATYDEDGTRVYSTPWEAPSLAGMAPAVLAVGAHDPVRDDVDSYARRLRRDGVPVRLLHPPGAVHGDVLRQDSPVLDHIARAISRKDLS</sequence>
<dbReference type="PANTHER" id="PTHR48081:SF8">
    <property type="entry name" value="ALPHA_BETA HYDROLASE FOLD-3 DOMAIN-CONTAINING PROTEIN-RELATED"/>
    <property type="match status" value="1"/>
</dbReference>
<dbReference type="EC" id="3.1.1.-" evidence="4"/>
<dbReference type="Pfam" id="PF07859">
    <property type="entry name" value="Abhydrolase_3"/>
    <property type="match status" value="1"/>
</dbReference>
<feature type="domain" description="Alpha/beta hydrolase fold-3" evidence="3">
    <location>
        <begin position="47"/>
        <end position="250"/>
    </location>
</feature>
<name>A0A852UYW6_9ACTN</name>
<evidence type="ECO:0000259" key="3">
    <source>
        <dbReference type="Pfam" id="PF07859"/>
    </source>
</evidence>
<evidence type="ECO:0000313" key="5">
    <source>
        <dbReference type="Proteomes" id="UP000576393"/>
    </source>
</evidence>
<protein>
    <submittedName>
        <fullName evidence="4">Acetyl esterase</fullName>
        <ecNumber evidence="4">3.1.1.-</ecNumber>
    </submittedName>
</protein>
<evidence type="ECO:0000256" key="2">
    <source>
        <dbReference type="SAM" id="MobiDB-lite"/>
    </source>
</evidence>
<evidence type="ECO:0000313" key="4">
    <source>
        <dbReference type="EMBL" id="NYF40866.1"/>
    </source>
</evidence>
<dbReference type="InterPro" id="IPR029058">
    <property type="entry name" value="AB_hydrolase_fold"/>
</dbReference>
<comment type="caution">
    <text evidence="4">The sequence shown here is derived from an EMBL/GenBank/DDBJ whole genome shotgun (WGS) entry which is preliminary data.</text>
</comment>
<gene>
    <name evidence="4" type="ORF">HDA43_003025</name>
</gene>
<dbReference type="Proteomes" id="UP000576393">
    <property type="component" value="Unassembled WGS sequence"/>
</dbReference>
<dbReference type="AlphaFoldDB" id="A0A852UYW6"/>
<dbReference type="PANTHER" id="PTHR48081">
    <property type="entry name" value="AB HYDROLASE SUPERFAMILY PROTEIN C4A8.06C"/>
    <property type="match status" value="1"/>
</dbReference>
<dbReference type="EMBL" id="JACCCO010000001">
    <property type="protein sequence ID" value="NYF40866.1"/>
    <property type="molecule type" value="Genomic_DNA"/>
</dbReference>
<accession>A0A852UYW6</accession>
<dbReference type="InterPro" id="IPR050300">
    <property type="entry name" value="GDXG_lipolytic_enzyme"/>
</dbReference>
<keyword evidence="1 4" id="KW-0378">Hydrolase</keyword>
<dbReference type="InterPro" id="IPR013094">
    <property type="entry name" value="AB_hydrolase_3"/>
</dbReference>
<dbReference type="RefSeq" id="WP_179821126.1">
    <property type="nucleotide sequence ID" value="NZ_JACCCO010000001.1"/>
</dbReference>